<comment type="caution">
    <text evidence="2">The sequence shown here is derived from an EMBL/GenBank/DDBJ whole genome shotgun (WGS) entry which is preliminary data.</text>
</comment>
<evidence type="ECO:0000313" key="2">
    <source>
        <dbReference type="EMBL" id="KAK7052575.1"/>
    </source>
</evidence>
<dbReference type="AlphaFoldDB" id="A0AAW0DNX4"/>
<dbReference type="EMBL" id="JAWWNJ010000007">
    <property type="protein sequence ID" value="KAK7052575.1"/>
    <property type="molecule type" value="Genomic_DNA"/>
</dbReference>
<sequence length="426" mass="47854">MVIMKPPKTGIGRWIVDKTRIVNSLEPQKINSRDWLQLDYAGKLTLSFPARFIPHTGGTRSPRVDFRDISNHVRNGLVNEQLCGFLYFYTPNGDPCRVLAGGVRFRCTNHSSPSSFNTGVDLEDRMGLPWTLAFTRLIVRKQYDMFIHQLILDGFLTPNETKYARRLLAHNPDKSDHFAPPFVHEIGQPFEADFSRPLSISTLGPNGVVTSVIYPAIAIRGGAIARLERNKDEPDREELLIRIVKAIPDYHDRREHKRYIPPQFPDPVCEDFLPDFKHLSGIRSGDYLMHPAPTRGEIRPYVIRYTTDDTNPSRDSLLHCLLNPYQHFPLAERNEWWKLKRPAPNEERVPPSRYGVTQTAPPVATSSSSAPTMKWGLSPPPGSTSPASDEQMWGLSPSSKSPIPRAAPSSESSSSPGIGRSAASSR</sequence>
<evidence type="ECO:0000256" key="1">
    <source>
        <dbReference type="SAM" id="MobiDB-lite"/>
    </source>
</evidence>
<proteinExistence type="predicted"/>
<keyword evidence="3" id="KW-1185">Reference proteome</keyword>
<feature type="compositionally biased region" description="Low complexity" evidence="1">
    <location>
        <begin position="359"/>
        <end position="372"/>
    </location>
</feature>
<feature type="compositionally biased region" description="Low complexity" evidence="1">
    <location>
        <begin position="401"/>
        <end position="426"/>
    </location>
</feature>
<gene>
    <name evidence="2" type="ORF">R3P38DRAFT_1650832</name>
</gene>
<feature type="region of interest" description="Disordered" evidence="1">
    <location>
        <begin position="345"/>
        <end position="426"/>
    </location>
</feature>
<dbReference type="Proteomes" id="UP001362999">
    <property type="component" value="Unassembled WGS sequence"/>
</dbReference>
<name>A0AAW0DNX4_9AGAR</name>
<protein>
    <submittedName>
        <fullName evidence="2">Uncharacterized protein</fullName>
    </submittedName>
</protein>
<accession>A0AAW0DNX4</accession>
<reference evidence="2 3" key="1">
    <citation type="journal article" date="2024" name="J Genomics">
        <title>Draft genome sequencing and assembly of Favolaschia claudopus CIRM-BRFM 2984 isolated from oak limbs.</title>
        <authorList>
            <person name="Navarro D."/>
            <person name="Drula E."/>
            <person name="Chaduli D."/>
            <person name="Cazenave R."/>
            <person name="Ahrendt S."/>
            <person name="Wang J."/>
            <person name="Lipzen A."/>
            <person name="Daum C."/>
            <person name="Barry K."/>
            <person name="Grigoriev I.V."/>
            <person name="Favel A."/>
            <person name="Rosso M.N."/>
            <person name="Martin F."/>
        </authorList>
    </citation>
    <scope>NUCLEOTIDE SEQUENCE [LARGE SCALE GENOMIC DNA]</scope>
    <source>
        <strain evidence="2 3">CIRM-BRFM 2984</strain>
    </source>
</reference>
<evidence type="ECO:0000313" key="3">
    <source>
        <dbReference type="Proteomes" id="UP001362999"/>
    </source>
</evidence>
<organism evidence="2 3">
    <name type="scientific">Favolaschia claudopus</name>
    <dbReference type="NCBI Taxonomy" id="2862362"/>
    <lineage>
        <taxon>Eukaryota</taxon>
        <taxon>Fungi</taxon>
        <taxon>Dikarya</taxon>
        <taxon>Basidiomycota</taxon>
        <taxon>Agaricomycotina</taxon>
        <taxon>Agaricomycetes</taxon>
        <taxon>Agaricomycetidae</taxon>
        <taxon>Agaricales</taxon>
        <taxon>Marasmiineae</taxon>
        <taxon>Mycenaceae</taxon>
        <taxon>Favolaschia</taxon>
    </lineage>
</organism>